<feature type="compositionally biased region" description="Low complexity" evidence="1">
    <location>
        <begin position="208"/>
        <end position="222"/>
    </location>
</feature>
<dbReference type="PANTHER" id="PTHR35408:SF2">
    <property type="entry name" value="GLYCOSYLTRANSFERASE 2-LIKE DOMAIN-CONTAINING PROTEIN"/>
    <property type="match status" value="1"/>
</dbReference>
<feature type="compositionally biased region" description="Basic and acidic residues" evidence="1">
    <location>
        <begin position="225"/>
        <end position="234"/>
    </location>
</feature>
<dbReference type="SUPFAM" id="SSF53448">
    <property type="entry name" value="Nucleotide-diphospho-sugar transferases"/>
    <property type="match status" value="1"/>
</dbReference>
<comment type="caution">
    <text evidence="5">The sequence shown here is derived from an EMBL/GenBank/DDBJ whole genome shotgun (WGS) entry which is preliminary data.</text>
</comment>
<dbReference type="InterPro" id="IPR057688">
    <property type="entry name" value="DUF7928"/>
</dbReference>
<keyword evidence="5" id="KW-0808">Transferase</keyword>
<evidence type="ECO:0000256" key="2">
    <source>
        <dbReference type="SAM" id="Phobius"/>
    </source>
</evidence>
<evidence type="ECO:0000256" key="1">
    <source>
        <dbReference type="SAM" id="MobiDB-lite"/>
    </source>
</evidence>
<evidence type="ECO:0000259" key="4">
    <source>
        <dbReference type="Pfam" id="PF25550"/>
    </source>
</evidence>
<feature type="transmembrane region" description="Helical" evidence="2">
    <location>
        <begin position="720"/>
        <end position="747"/>
    </location>
</feature>
<dbReference type="EMBL" id="MU860740">
    <property type="protein sequence ID" value="KAK4232962.1"/>
    <property type="molecule type" value="Genomic_DNA"/>
</dbReference>
<feature type="transmembrane region" description="Helical" evidence="2">
    <location>
        <begin position="854"/>
        <end position="871"/>
    </location>
</feature>
<evidence type="ECO:0000313" key="6">
    <source>
        <dbReference type="Proteomes" id="UP001303760"/>
    </source>
</evidence>
<keyword evidence="2" id="KW-1133">Transmembrane helix</keyword>
<feature type="domain" description="DUF7928" evidence="4">
    <location>
        <begin position="40"/>
        <end position="193"/>
    </location>
</feature>
<gene>
    <name evidence="5" type="ORF">C8A03DRAFT_48334</name>
</gene>
<feature type="transmembrane region" description="Helical" evidence="2">
    <location>
        <begin position="313"/>
        <end position="338"/>
    </location>
</feature>
<dbReference type="Proteomes" id="UP001303760">
    <property type="component" value="Unassembled WGS sequence"/>
</dbReference>
<feature type="transmembrane region" description="Helical" evidence="2">
    <location>
        <begin position="800"/>
        <end position="819"/>
    </location>
</feature>
<feature type="transmembrane region" description="Helical" evidence="2">
    <location>
        <begin position="759"/>
        <end position="780"/>
    </location>
</feature>
<dbReference type="Pfam" id="PF13632">
    <property type="entry name" value="Glyco_trans_2_3"/>
    <property type="match status" value="1"/>
</dbReference>
<feature type="transmembrane region" description="Helical" evidence="2">
    <location>
        <begin position="877"/>
        <end position="904"/>
    </location>
</feature>
<dbReference type="InterPro" id="IPR001173">
    <property type="entry name" value="Glyco_trans_2-like"/>
</dbReference>
<reference evidence="5" key="1">
    <citation type="journal article" date="2023" name="Mol. Phylogenet. Evol.">
        <title>Genome-scale phylogeny and comparative genomics of the fungal order Sordariales.</title>
        <authorList>
            <person name="Hensen N."/>
            <person name="Bonometti L."/>
            <person name="Westerberg I."/>
            <person name="Brannstrom I.O."/>
            <person name="Guillou S."/>
            <person name="Cros-Aarteil S."/>
            <person name="Calhoun S."/>
            <person name="Haridas S."/>
            <person name="Kuo A."/>
            <person name="Mondo S."/>
            <person name="Pangilinan J."/>
            <person name="Riley R."/>
            <person name="LaButti K."/>
            <person name="Andreopoulos B."/>
            <person name="Lipzen A."/>
            <person name="Chen C."/>
            <person name="Yan M."/>
            <person name="Daum C."/>
            <person name="Ng V."/>
            <person name="Clum A."/>
            <person name="Steindorff A."/>
            <person name="Ohm R.A."/>
            <person name="Martin F."/>
            <person name="Silar P."/>
            <person name="Natvig D.O."/>
            <person name="Lalanne C."/>
            <person name="Gautier V."/>
            <person name="Ament-Velasquez S.L."/>
            <person name="Kruys A."/>
            <person name="Hutchinson M.I."/>
            <person name="Powell A.J."/>
            <person name="Barry K."/>
            <person name="Miller A.N."/>
            <person name="Grigoriev I.V."/>
            <person name="Debuchy R."/>
            <person name="Gladieux P."/>
            <person name="Hiltunen Thoren M."/>
            <person name="Johannesson H."/>
        </authorList>
    </citation>
    <scope>NUCLEOTIDE SEQUENCE</scope>
    <source>
        <strain evidence="5">CBS 532.94</strain>
    </source>
</reference>
<organism evidence="5 6">
    <name type="scientific">Achaetomium macrosporum</name>
    <dbReference type="NCBI Taxonomy" id="79813"/>
    <lineage>
        <taxon>Eukaryota</taxon>
        <taxon>Fungi</taxon>
        <taxon>Dikarya</taxon>
        <taxon>Ascomycota</taxon>
        <taxon>Pezizomycotina</taxon>
        <taxon>Sordariomycetes</taxon>
        <taxon>Sordariomycetidae</taxon>
        <taxon>Sordariales</taxon>
        <taxon>Chaetomiaceae</taxon>
        <taxon>Achaetomium</taxon>
    </lineage>
</organism>
<proteinExistence type="predicted"/>
<reference evidence="5" key="2">
    <citation type="submission" date="2023-05" db="EMBL/GenBank/DDBJ databases">
        <authorList>
            <consortium name="Lawrence Berkeley National Laboratory"/>
            <person name="Steindorff A."/>
            <person name="Hensen N."/>
            <person name="Bonometti L."/>
            <person name="Westerberg I."/>
            <person name="Brannstrom I.O."/>
            <person name="Guillou S."/>
            <person name="Cros-Aarteil S."/>
            <person name="Calhoun S."/>
            <person name="Haridas S."/>
            <person name="Kuo A."/>
            <person name="Mondo S."/>
            <person name="Pangilinan J."/>
            <person name="Riley R."/>
            <person name="Labutti K."/>
            <person name="Andreopoulos B."/>
            <person name="Lipzen A."/>
            <person name="Chen C."/>
            <person name="Yanf M."/>
            <person name="Daum C."/>
            <person name="Ng V."/>
            <person name="Clum A."/>
            <person name="Ohm R."/>
            <person name="Martin F."/>
            <person name="Silar P."/>
            <person name="Natvig D."/>
            <person name="Lalanne C."/>
            <person name="Gautier V."/>
            <person name="Ament-Velasquez S.L."/>
            <person name="Kruys A."/>
            <person name="Hutchinson M.I."/>
            <person name="Powell A.J."/>
            <person name="Barry K."/>
            <person name="Miller A.N."/>
            <person name="Grigoriev I.V."/>
            <person name="Debuchy R."/>
            <person name="Gladieux P."/>
            <person name="Thoren M.H."/>
            <person name="Johannesson H."/>
        </authorList>
    </citation>
    <scope>NUCLEOTIDE SEQUENCE</scope>
    <source>
        <strain evidence="5">CBS 532.94</strain>
    </source>
</reference>
<protein>
    <submittedName>
        <fullName evidence="5">Glycosyl transferase family group 2-domain-containing protein</fullName>
    </submittedName>
</protein>
<name>A0AAN7C0N8_9PEZI</name>
<sequence>MDEEINIRQPPLAVVHNARFQEGRLSVGSTTTTAQLPTQTRILARYLYQKITEREWISPDRRGGSPHDHAAGIVLAADSGDYVSHPQNAFPELSAICQKLNIPVVFTMRCDTVDHFLDRLQDGEVEVSLQPHHIILPVVQSLHALATFDNSVRSRDCACFVREERLLLVWSRSTDDLLGHAGDVEDKLIGAMLGRNFTMPKTPKSFISQNPSSWQSQNSSANRLTGEKLRRGHDSVSTMGREQPAAKDSGMLKDSDFDIEDKEAQKVGPRPFILTQSIIVGLAFCLIIATTAGTVREVLMQVRMLGDIGYNRFAMLAMTPMSVAFCLFFFAIIVNALFQLLGPIKDIRQGNSRFFSSVKPQLKNHPDMKWPHITIQMPVYKEGLRGVIKPTVDSLLPAIAHYESLGGTASIVVAEDGFQILEPELADLRRKFYQQHGIGWIARPPHGQDGFVRGGRFKKASNLNYALDFTLRVEDELLQLRKRRAAELGCTEEELSADDDSECYDQALAAILEQDQGRTMAEGNVRIGDLILLVDSDTRVPVDCLSLAAMEFEESPEVAIIQHTSGVLKVTNTWFEDCIAYFTDIVYLSIRFAVGNGDCAPFVGHNAFLRWKAVQDVRFTAEDGRELFWSESHVSEDFDMALRLQTAGFSVRLATYDEGEFKEGVSLTIFDELLRWEKYAYGCSELMFHPIYYWPWKGPVTPMVWKIIKSRMQVTSKFTVFAYIFTYYAIAVSLPLTISMYFVIGWFQDQYQIVTFQPWKVFLGVILIFQIVSPICFAVYRHRLGNEVFWKALVNTWKWSPFFLIFFSGISWHLCYALIAHLFRLPIEWTSTAKELEATGFFISFNRVLKTFKWPMLFSVLMATAMVYLALFAPDGWIINFASGILPLATQVAGHMLLPILCLFH</sequence>
<evidence type="ECO:0000259" key="3">
    <source>
        <dbReference type="Pfam" id="PF13632"/>
    </source>
</evidence>
<keyword evidence="2" id="KW-0812">Transmembrane</keyword>
<dbReference type="InterPro" id="IPR029044">
    <property type="entry name" value="Nucleotide-diphossugar_trans"/>
</dbReference>
<feature type="transmembrane region" description="Helical" evidence="2">
    <location>
        <begin position="272"/>
        <end position="292"/>
    </location>
</feature>
<evidence type="ECO:0000313" key="5">
    <source>
        <dbReference type="EMBL" id="KAK4232962.1"/>
    </source>
</evidence>
<keyword evidence="6" id="KW-1185">Reference proteome</keyword>
<dbReference type="PANTHER" id="PTHR35408">
    <property type="entry name" value="CHROMOSOME 15, WHOLE GENOME SHOTGUN SEQUENCE"/>
    <property type="match status" value="1"/>
</dbReference>
<feature type="domain" description="Glycosyltransferase 2-like" evidence="3">
    <location>
        <begin position="530"/>
        <end position="737"/>
    </location>
</feature>
<accession>A0AAN7C0N8</accession>
<feature type="region of interest" description="Disordered" evidence="1">
    <location>
        <begin position="205"/>
        <end position="252"/>
    </location>
</feature>
<dbReference type="Gene3D" id="3.90.550.10">
    <property type="entry name" value="Spore Coat Polysaccharide Biosynthesis Protein SpsA, Chain A"/>
    <property type="match status" value="1"/>
</dbReference>
<dbReference type="Pfam" id="PF25550">
    <property type="entry name" value="DUF7928"/>
    <property type="match status" value="1"/>
</dbReference>
<keyword evidence="2" id="KW-0472">Membrane</keyword>
<dbReference type="GO" id="GO:0016740">
    <property type="term" value="F:transferase activity"/>
    <property type="evidence" value="ECO:0007669"/>
    <property type="project" value="UniProtKB-KW"/>
</dbReference>
<dbReference type="AlphaFoldDB" id="A0AAN7C0N8"/>